<dbReference type="NCBIfam" id="TIGR01828">
    <property type="entry name" value="pyru_phos_dikin"/>
    <property type="match status" value="1"/>
</dbReference>
<dbReference type="GO" id="GO:0046872">
    <property type="term" value="F:metal ion binding"/>
    <property type="evidence" value="ECO:0007669"/>
    <property type="project" value="UniProtKB-UniRule"/>
</dbReference>
<feature type="domain" description="Pyruvate phosphate dikinase AMP/ATP-binding" evidence="16">
    <location>
        <begin position="304"/>
        <end position="354"/>
    </location>
</feature>
<feature type="domain" description="PEP-utilising enzyme C-terminal" evidence="17">
    <location>
        <begin position="521"/>
        <end position="871"/>
    </location>
</feature>
<dbReference type="Pfam" id="PF01326">
    <property type="entry name" value="PPDK_N"/>
    <property type="match status" value="2"/>
</dbReference>
<protein>
    <recommendedName>
        <fullName evidence="4 11">Pyruvate, phosphate dikinase</fullName>
        <ecNumber evidence="3 11">2.7.9.1</ecNumber>
    </recommendedName>
</protein>
<dbReference type="InterPro" id="IPR000121">
    <property type="entry name" value="PEP_util_C"/>
</dbReference>
<dbReference type="InterPro" id="IPR008279">
    <property type="entry name" value="PEP-util_enz_mobile_dom"/>
</dbReference>
<feature type="binding site" evidence="13">
    <location>
        <position position="746"/>
    </location>
    <ligand>
        <name>substrate</name>
    </ligand>
</feature>
<dbReference type="Pfam" id="PF02896">
    <property type="entry name" value="PEP-utilizers_C"/>
    <property type="match status" value="1"/>
</dbReference>
<feature type="binding site" evidence="13">
    <location>
        <position position="770"/>
    </location>
    <ligand>
        <name>substrate</name>
    </ligand>
</feature>
<evidence type="ECO:0000256" key="6">
    <source>
        <dbReference type="ARBA" id="ARBA00022723"/>
    </source>
</evidence>
<feature type="active site" description="Tele-phosphohistidine intermediate" evidence="12">
    <location>
        <position position="456"/>
    </location>
</feature>
<organism evidence="18 19">
    <name type="scientific">Clostridium perfringens (strain SM101 / Type A)</name>
    <dbReference type="NCBI Taxonomy" id="289380"/>
    <lineage>
        <taxon>Bacteria</taxon>
        <taxon>Bacillati</taxon>
        <taxon>Bacillota</taxon>
        <taxon>Clostridia</taxon>
        <taxon>Eubacteriales</taxon>
        <taxon>Clostridiaceae</taxon>
        <taxon>Clostridium</taxon>
    </lineage>
</organism>
<evidence type="ECO:0000256" key="9">
    <source>
        <dbReference type="ARBA" id="ARBA00022840"/>
    </source>
</evidence>
<dbReference type="Gene3D" id="3.30.1490.20">
    <property type="entry name" value="ATP-grasp fold, A domain"/>
    <property type="match status" value="1"/>
</dbReference>
<evidence type="ECO:0000256" key="7">
    <source>
        <dbReference type="ARBA" id="ARBA00022741"/>
    </source>
</evidence>
<reference evidence="18 19" key="1">
    <citation type="journal article" date="2006" name="Genome Res.">
        <title>Skewed genomic variability in strains of the toxigenic bacterial pathogen, Clostridium perfringens.</title>
        <authorList>
            <person name="Myers G.S."/>
            <person name="Rasko D.A."/>
            <person name="Cheung J.K."/>
            <person name="Ravel J."/>
            <person name="Seshadri R."/>
            <person name="Deboy R.T."/>
            <person name="Ren Q."/>
            <person name="Varga J."/>
            <person name="Awad M.M."/>
            <person name="Brinkac L.M."/>
            <person name="Daugherty S.C."/>
            <person name="Haft D.H."/>
            <person name="Dodson R.J."/>
            <person name="Madupu R."/>
            <person name="Nelson W.C."/>
            <person name="Rosovitz M.J."/>
            <person name="Sullivan S.A."/>
            <person name="Khouri H."/>
            <person name="Dimitrov G.I."/>
            <person name="Watkins K.L."/>
            <person name="Mulligan S."/>
            <person name="Benton J."/>
            <person name="Radune D."/>
            <person name="Fisher D.J."/>
            <person name="Atkins H.S."/>
            <person name="Hiscox T."/>
            <person name="Jost B.H."/>
            <person name="Billington S.J."/>
            <person name="Songer J.G."/>
            <person name="McClane B.A."/>
            <person name="Titball R.W."/>
            <person name="Rood J.I."/>
            <person name="Melville S.B."/>
            <person name="Paulsen I.T."/>
        </authorList>
    </citation>
    <scope>NUCLEOTIDE SEQUENCE [LARGE SCALE GENOMIC DNA]</scope>
    <source>
        <strain evidence="19">SM101 / Type A</strain>
    </source>
</reference>
<dbReference type="EC" id="2.7.9.1" evidence="3 11"/>
<dbReference type="RefSeq" id="WP_011592850.1">
    <property type="nucleotide sequence ID" value="NC_008262.1"/>
</dbReference>
<feature type="domain" description="PEP-utilising enzyme mobile" evidence="15">
    <location>
        <begin position="423"/>
        <end position="504"/>
    </location>
</feature>
<name>Q0SRG5_CLOPS</name>
<dbReference type="InterPro" id="IPR036637">
    <property type="entry name" value="Phosphohistidine_dom_sf"/>
</dbReference>
<dbReference type="SUPFAM" id="SSF52009">
    <property type="entry name" value="Phosphohistidine domain"/>
    <property type="match status" value="1"/>
</dbReference>
<dbReference type="InterPro" id="IPR015813">
    <property type="entry name" value="Pyrv/PenolPyrv_kinase-like_dom"/>
</dbReference>
<dbReference type="GO" id="GO:0016301">
    <property type="term" value="F:kinase activity"/>
    <property type="evidence" value="ECO:0007669"/>
    <property type="project" value="UniProtKB-UniRule"/>
</dbReference>
<dbReference type="Gene3D" id="3.30.470.20">
    <property type="entry name" value="ATP-grasp fold, B domain"/>
    <property type="match status" value="1"/>
</dbReference>
<dbReference type="GO" id="GO:0050242">
    <property type="term" value="F:pyruvate, phosphate dikinase activity"/>
    <property type="evidence" value="ECO:0007669"/>
    <property type="project" value="UniProtKB-UniRule"/>
</dbReference>
<dbReference type="InterPro" id="IPR018274">
    <property type="entry name" value="PEP_util_AS"/>
</dbReference>
<evidence type="ECO:0000256" key="5">
    <source>
        <dbReference type="ARBA" id="ARBA00022679"/>
    </source>
</evidence>
<evidence type="ECO:0000313" key="18">
    <source>
        <dbReference type="EMBL" id="ABG85607.1"/>
    </source>
</evidence>
<feature type="binding site" evidence="13">
    <location>
        <position position="769"/>
    </location>
    <ligand>
        <name>substrate</name>
    </ligand>
</feature>
<evidence type="ECO:0000256" key="10">
    <source>
        <dbReference type="ARBA" id="ARBA00022842"/>
    </source>
</evidence>
<feature type="binding site" evidence="13">
    <location>
        <position position="618"/>
    </location>
    <ligand>
        <name>substrate</name>
    </ligand>
</feature>
<dbReference type="AlphaFoldDB" id="Q0SRG5"/>
<feature type="active site" description="Proton donor" evidence="12">
    <location>
        <position position="832"/>
    </location>
</feature>
<gene>
    <name evidence="18" type="primary">ppdK</name>
    <name evidence="18" type="ordered locus">CPR_1983</name>
</gene>
<evidence type="ECO:0000256" key="4">
    <source>
        <dbReference type="ARBA" id="ARBA00020138"/>
    </source>
</evidence>
<evidence type="ECO:0000256" key="1">
    <source>
        <dbReference type="ARBA" id="ARBA00001946"/>
    </source>
</evidence>
<dbReference type="SUPFAM" id="SSF56059">
    <property type="entry name" value="Glutathione synthetase ATP-binding domain-like"/>
    <property type="match status" value="1"/>
</dbReference>
<keyword evidence="7" id="KW-0547">Nucleotide-binding</keyword>
<keyword evidence="6 14" id="KW-0479">Metal-binding</keyword>
<dbReference type="PANTHER" id="PTHR22931:SF9">
    <property type="entry name" value="PYRUVATE, PHOSPHATE DIKINASE 1, CHLOROPLASTIC"/>
    <property type="match status" value="1"/>
</dbReference>
<evidence type="ECO:0000256" key="3">
    <source>
        <dbReference type="ARBA" id="ARBA00011994"/>
    </source>
</evidence>
<dbReference type="InterPro" id="IPR040442">
    <property type="entry name" value="Pyrv_kinase-like_dom_sf"/>
</dbReference>
<dbReference type="GO" id="GO:0005524">
    <property type="term" value="F:ATP binding"/>
    <property type="evidence" value="ECO:0007669"/>
    <property type="project" value="UniProtKB-UniRule"/>
</dbReference>
<feature type="domain" description="Pyruvate phosphate dikinase AMP/ATP-binding" evidence="16">
    <location>
        <begin position="58"/>
        <end position="292"/>
    </location>
</feature>
<dbReference type="InterPro" id="IPR002192">
    <property type="entry name" value="PPDK_AMP/ATP-bd"/>
</dbReference>
<dbReference type="EMBL" id="CP000312">
    <property type="protein sequence ID" value="ABG85607.1"/>
    <property type="molecule type" value="Genomic_DNA"/>
</dbReference>
<evidence type="ECO:0000259" key="15">
    <source>
        <dbReference type="Pfam" id="PF00391"/>
    </source>
</evidence>
<evidence type="ECO:0000259" key="17">
    <source>
        <dbReference type="Pfam" id="PF02896"/>
    </source>
</evidence>
<keyword evidence="5 18" id="KW-0808">Transferase</keyword>
<evidence type="ECO:0000256" key="8">
    <source>
        <dbReference type="ARBA" id="ARBA00022777"/>
    </source>
</evidence>
<feature type="binding site" evidence="14">
    <location>
        <position position="770"/>
    </location>
    <ligand>
        <name>Mg(2+)</name>
        <dbReference type="ChEBI" id="CHEBI:18420"/>
    </ligand>
</feature>
<dbReference type="Gene3D" id="3.20.20.60">
    <property type="entry name" value="Phosphoenolpyruvate-binding domains"/>
    <property type="match status" value="1"/>
</dbReference>
<comment type="similarity">
    <text evidence="2 11">Belongs to the PEP-utilizing enzyme family.</text>
</comment>
<evidence type="ECO:0000256" key="11">
    <source>
        <dbReference type="PIRNR" id="PIRNR000853"/>
    </source>
</evidence>
<dbReference type="Gene3D" id="1.20.80.30">
    <property type="match status" value="1"/>
</dbReference>
<dbReference type="NCBIfam" id="NF004531">
    <property type="entry name" value="PRK05878.1"/>
    <property type="match status" value="1"/>
</dbReference>
<dbReference type="InterPro" id="IPR010121">
    <property type="entry name" value="Pyruvate_phosphate_dikinase"/>
</dbReference>
<keyword evidence="18" id="KW-0670">Pyruvate</keyword>
<dbReference type="Gene3D" id="3.50.30.10">
    <property type="entry name" value="Phosphohistidine domain"/>
    <property type="match status" value="1"/>
</dbReference>
<feature type="binding site" evidence="13">
    <location>
        <position position="767"/>
    </location>
    <ligand>
        <name>substrate</name>
    </ligand>
</feature>
<proteinExistence type="inferred from homology"/>
<feature type="binding site" evidence="13">
    <location>
        <position position="768"/>
    </location>
    <ligand>
        <name>substrate</name>
    </ligand>
</feature>
<accession>Q0SRG5</accession>
<feature type="binding site" evidence="13">
    <location>
        <position position="562"/>
    </location>
    <ligand>
        <name>substrate</name>
    </ligand>
</feature>
<dbReference type="Proteomes" id="UP000001824">
    <property type="component" value="Chromosome"/>
</dbReference>
<keyword evidence="10 14" id="KW-0460">Magnesium</keyword>
<comment type="catalytic activity">
    <reaction evidence="11">
        <text>pyruvate + phosphate + ATP = phosphoenolpyruvate + AMP + diphosphate + H(+)</text>
        <dbReference type="Rhea" id="RHEA:10756"/>
        <dbReference type="ChEBI" id="CHEBI:15361"/>
        <dbReference type="ChEBI" id="CHEBI:15378"/>
        <dbReference type="ChEBI" id="CHEBI:30616"/>
        <dbReference type="ChEBI" id="CHEBI:33019"/>
        <dbReference type="ChEBI" id="CHEBI:43474"/>
        <dbReference type="ChEBI" id="CHEBI:58702"/>
        <dbReference type="ChEBI" id="CHEBI:456215"/>
        <dbReference type="EC" id="2.7.9.1"/>
    </reaction>
</comment>
<dbReference type="PROSITE" id="PS00370">
    <property type="entry name" value="PEP_ENZYMES_PHOS_SITE"/>
    <property type="match status" value="1"/>
</dbReference>
<dbReference type="Gene3D" id="1.10.189.10">
    <property type="entry name" value="Pyruvate Phosphate Dikinase, domain 2"/>
    <property type="match status" value="1"/>
</dbReference>
<evidence type="ECO:0000256" key="2">
    <source>
        <dbReference type="ARBA" id="ARBA00007837"/>
    </source>
</evidence>
<sequence>MEKKQYVYLFNEGNASMKNLLGGKGANLSEMTILGIPVPQGFTVTTEACNKYYEDDKKISQDIIEEIENKMSELEKITGKKFGSLENPLLVSVRSGARVSMPGMMDTILNLGLNDESVEAMAKLTNNPRFAYDSYRRFIQMFADVVMGVEKRLFEDLLDEVKEEKGYKIDTDLTAEDLKDLVVKFKALYKKEKGEDFPSNPKEQLIEAVTAVFRSWNNPRAIVYRRLNDIPGEWGTAVNVQEMVFGNKGETSGTGVAFSRNPANGDNELYGEYLMNAQGEDVVAGIRTPEPISHLEAQNPEIYKQFTDIVNTLEKHYRDMQDMEFTIEDGKLYFLQTRNGKRTAQAALKIAVDLVEEGMLTKEEAILKVEPKQLDTLLHPAFASDGLKEAKIVAKGLPASPGAACGKIAFTAEEAKERKANGEKVVLVRLETSPEDIEGMIAAEGILTVRGGMTSHAAVVARGMGTCCVAGCGELKVNEEARTLEVNGQVLTFDDYISIDGSTGHIYAEQVKTVSPEITGHFATFMGWADEIRKLKVRTNADTPRDTKQAVEFGAEGIGLCRTEHMFFAEDRILAVREMILAKNEDSRRVALEKLLPMQREDFIGMYEALEERPATIRFLDPPLHEFLPNEEEDINALAKEIGVSPAEIKNVVAELHEFNPMMGHRGCRLAVSYPEIAEMQTRAVIEAAIEVKKNKGYNIVPEIMIPLIGEIKELKYVKNVVVETAKTVMEEKGIQLDYKVGTMIEIPRAALTADKIAEEAEFFSFGTNDLTQMTFGFSRDDAAKFLKDYYEKGIYEQDPFAKLDQEGVGELMRIACEKGKATRPDIKLGICGEHGGDPSSVEFCHNLGLNYVSCSPYRVPLARLAAAQAQVKNKR</sequence>
<evidence type="ECO:0000259" key="16">
    <source>
        <dbReference type="Pfam" id="PF01326"/>
    </source>
</evidence>
<keyword evidence="8 18" id="KW-0418">Kinase</keyword>
<dbReference type="PANTHER" id="PTHR22931">
    <property type="entry name" value="PHOSPHOENOLPYRUVATE DIKINASE-RELATED"/>
    <property type="match status" value="1"/>
</dbReference>
<evidence type="ECO:0000313" key="19">
    <source>
        <dbReference type="Proteomes" id="UP000001824"/>
    </source>
</evidence>
<dbReference type="KEGG" id="cpr:CPR_1983"/>
<feature type="binding site" evidence="14">
    <location>
        <position position="746"/>
    </location>
    <ligand>
        <name>Mg(2+)</name>
        <dbReference type="ChEBI" id="CHEBI:18420"/>
    </ligand>
</feature>
<dbReference type="PROSITE" id="PS00742">
    <property type="entry name" value="PEP_ENZYMES_2"/>
    <property type="match status" value="1"/>
</dbReference>
<evidence type="ECO:0000256" key="13">
    <source>
        <dbReference type="PIRSR" id="PIRSR000853-2"/>
    </source>
</evidence>
<dbReference type="SUPFAM" id="SSF51621">
    <property type="entry name" value="Phosphoenolpyruvate/pyruvate domain"/>
    <property type="match status" value="1"/>
</dbReference>
<comment type="cofactor">
    <cofactor evidence="1 11 14">
        <name>Mg(2+)</name>
        <dbReference type="ChEBI" id="CHEBI:18420"/>
    </cofactor>
</comment>
<keyword evidence="9" id="KW-0067">ATP-binding</keyword>
<dbReference type="Pfam" id="PF00391">
    <property type="entry name" value="PEP-utilizers"/>
    <property type="match status" value="1"/>
</dbReference>
<evidence type="ECO:0000256" key="12">
    <source>
        <dbReference type="PIRSR" id="PIRSR000853-1"/>
    </source>
</evidence>
<evidence type="ECO:0000256" key="14">
    <source>
        <dbReference type="PIRSR" id="PIRSR000853-3"/>
    </source>
</evidence>
<dbReference type="InterPro" id="IPR023151">
    <property type="entry name" value="PEP_util_CS"/>
</dbReference>
<dbReference type="InterPro" id="IPR013815">
    <property type="entry name" value="ATP_grasp_subdomain_1"/>
</dbReference>
<dbReference type="PIRSF" id="PIRSF000853">
    <property type="entry name" value="PPDK"/>
    <property type="match status" value="1"/>
</dbReference>